<organism evidence="2 3">
    <name type="scientific">Kitasatospora gansuensis</name>
    <dbReference type="NCBI Taxonomy" id="258050"/>
    <lineage>
        <taxon>Bacteria</taxon>
        <taxon>Bacillati</taxon>
        <taxon>Actinomycetota</taxon>
        <taxon>Actinomycetes</taxon>
        <taxon>Kitasatosporales</taxon>
        <taxon>Streptomycetaceae</taxon>
        <taxon>Kitasatospora</taxon>
    </lineage>
</organism>
<dbReference type="Proteomes" id="UP000573327">
    <property type="component" value="Unassembled WGS sequence"/>
</dbReference>
<protein>
    <submittedName>
        <fullName evidence="2">Sugar lactone lactonase YvrE</fullName>
    </submittedName>
</protein>
<name>A0A7W7WFA6_9ACTN</name>
<dbReference type="Gene3D" id="2.120.10.30">
    <property type="entry name" value="TolB, C-terminal domain"/>
    <property type="match status" value="1"/>
</dbReference>
<comment type="caution">
    <text evidence="2">The sequence shown here is derived from an EMBL/GenBank/DDBJ whole genome shotgun (WGS) entry which is preliminary data.</text>
</comment>
<feature type="chain" id="PRO_5031518664" evidence="1">
    <location>
        <begin position="35"/>
        <end position="324"/>
    </location>
</feature>
<dbReference type="RefSeq" id="WP_184911390.1">
    <property type="nucleotide sequence ID" value="NZ_JACHJR010000001.1"/>
</dbReference>
<evidence type="ECO:0000313" key="3">
    <source>
        <dbReference type="Proteomes" id="UP000573327"/>
    </source>
</evidence>
<reference evidence="2 3" key="1">
    <citation type="submission" date="2020-08" db="EMBL/GenBank/DDBJ databases">
        <title>Sequencing the genomes of 1000 actinobacteria strains.</title>
        <authorList>
            <person name="Klenk H.-P."/>
        </authorList>
    </citation>
    <scope>NUCLEOTIDE SEQUENCE [LARGE SCALE GENOMIC DNA]</scope>
    <source>
        <strain evidence="2 3">DSM 44786</strain>
    </source>
</reference>
<feature type="signal peptide" evidence="1">
    <location>
        <begin position="1"/>
        <end position="34"/>
    </location>
</feature>
<dbReference type="EMBL" id="JACHJR010000001">
    <property type="protein sequence ID" value="MBB4945061.1"/>
    <property type="molecule type" value="Genomic_DNA"/>
</dbReference>
<dbReference type="AlphaFoldDB" id="A0A7W7WFA6"/>
<evidence type="ECO:0000313" key="2">
    <source>
        <dbReference type="EMBL" id="MBB4945061.1"/>
    </source>
</evidence>
<sequence length="324" mass="34079">MSENMSRRNLLGLGAAVGTSALLGATLLGSTAHAADRTGDRWPDEFALPNGFRPEGIAIDSRGRAYFGSLADGAVHRVDLATGRGTAFSAGPAAGTPSLGMKVDGRGRLFVAGGPGGDARVLDTRTGETLASYRLAAGDDTFVNDVVLTPEAAWFTDSSPAVLYGLPFGPGGRLPRPDQVVHLPLTGEFDQAPGTFGANGIETTPDGCALLVVNMTTGSLFRVDPRSGDARKVDLGGESLTRGDGLLRQGRELFVVRNTINEIAVLRLDHTGRSGRLTRRITDPRFRIPTTVAALGNRLYLPNARFDTEPLPGTDYNVVAVPRG</sequence>
<accession>A0A7W7WFA6</accession>
<keyword evidence="3" id="KW-1185">Reference proteome</keyword>
<dbReference type="InterPro" id="IPR006311">
    <property type="entry name" value="TAT_signal"/>
</dbReference>
<dbReference type="InterPro" id="IPR011042">
    <property type="entry name" value="6-blade_b-propeller_TolB-like"/>
</dbReference>
<proteinExistence type="predicted"/>
<evidence type="ECO:0000256" key="1">
    <source>
        <dbReference type="SAM" id="SignalP"/>
    </source>
</evidence>
<dbReference type="SUPFAM" id="SSF63829">
    <property type="entry name" value="Calcium-dependent phosphotriesterase"/>
    <property type="match status" value="1"/>
</dbReference>
<dbReference type="PROSITE" id="PS51318">
    <property type="entry name" value="TAT"/>
    <property type="match status" value="1"/>
</dbReference>
<keyword evidence="1" id="KW-0732">Signal</keyword>
<gene>
    <name evidence="2" type="ORF">F4556_000596</name>
</gene>